<dbReference type="STRING" id="1448315.A0A319DA21"/>
<dbReference type="Pfam" id="PF12937">
    <property type="entry name" value="F-box-like"/>
    <property type="match status" value="1"/>
</dbReference>
<dbReference type="AlphaFoldDB" id="A0A319DA21"/>
<dbReference type="Gene3D" id="1.20.1280.50">
    <property type="match status" value="1"/>
</dbReference>
<dbReference type="RefSeq" id="XP_025495038.1">
    <property type="nucleotide sequence ID" value="XM_025633036.1"/>
</dbReference>
<dbReference type="GeneID" id="37135777"/>
<keyword evidence="3" id="KW-1185">Reference proteome</keyword>
<reference evidence="2 3" key="1">
    <citation type="submission" date="2016-12" db="EMBL/GenBank/DDBJ databases">
        <title>The genomes of Aspergillus section Nigri reveals drivers in fungal speciation.</title>
        <authorList>
            <consortium name="DOE Joint Genome Institute"/>
            <person name="Vesth T.C."/>
            <person name="Nybo J."/>
            <person name="Theobald S."/>
            <person name="Brandl J."/>
            <person name="Frisvad J.C."/>
            <person name="Nielsen K.F."/>
            <person name="Lyhne E.K."/>
            <person name="Kogle M.E."/>
            <person name="Kuo A."/>
            <person name="Riley R."/>
            <person name="Clum A."/>
            <person name="Nolan M."/>
            <person name="Lipzen A."/>
            <person name="Salamov A."/>
            <person name="Henrissat B."/>
            <person name="Wiebenga A."/>
            <person name="De Vries R.P."/>
            <person name="Grigoriev I.V."/>
            <person name="Mortensen U.H."/>
            <person name="Andersen M.R."/>
            <person name="Baker S.E."/>
        </authorList>
    </citation>
    <scope>NUCLEOTIDE SEQUENCE [LARGE SCALE GENOMIC DNA]</scope>
    <source>
        <strain evidence="2 3">CBS 121591</strain>
    </source>
</reference>
<accession>A0A319DA21</accession>
<dbReference type="EMBL" id="KZ821682">
    <property type="protein sequence ID" value="PYH84838.1"/>
    <property type="molecule type" value="Genomic_DNA"/>
</dbReference>
<name>A0A319DA21_9EURO</name>
<evidence type="ECO:0000259" key="1">
    <source>
        <dbReference type="PROSITE" id="PS50181"/>
    </source>
</evidence>
<proteinExistence type="predicted"/>
<dbReference type="OrthoDB" id="4449513at2759"/>
<organism evidence="2 3">
    <name type="scientific">Aspergillus uvarum CBS 121591</name>
    <dbReference type="NCBI Taxonomy" id="1448315"/>
    <lineage>
        <taxon>Eukaryota</taxon>
        <taxon>Fungi</taxon>
        <taxon>Dikarya</taxon>
        <taxon>Ascomycota</taxon>
        <taxon>Pezizomycotina</taxon>
        <taxon>Eurotiomycetes</taxon>
        <taxon>Eurotiomycetidae</taxon>
        <taxon>Eurotiales</taxon>
        <taxon>Aspergillaceae</taxon>
        <taxon>Aspergillus</taxon>
        <taxon>Aspergillus subgen. Circumdati</taxon>
    </lineage>
</organism>
<dbReference type="Pfam" id="PF20183">
    <property type="entry name" value="DUF6546"/>
    <property type="match status" value="1"/>
</dbReference>
<dbReference type="InterPro" id="IPR036047">
    <property type="entry name" value="F-box-like_dom_sf"/>
</dbReference>
<sequence>MTEISALPSEILSLILTQLGSASLASYASVCRKWQVLIEKQTFSHLLLTFDRLTDFKQIIPPGSPRRCFIRYLDLYILLPAYEIAARTRLESQIDRQKNNEAFTQTIVSFWNILSIWSQEEVAGLSLNIRARSSSDCGAEPDERKRMGRRRWGRKFPKEDWLDWRFYQSYLDLIINPTTLPELSCVTHFRVTCRGHRKIAPATVSKLLSRLPGIQIVHTSLSDDERKDQQLRDRLRNEFALTVSNWPSTIEHLCLEYPGLPPADGHFPPFRRSEPWYDLLSQALNQLTQQLVTVKIDKIMIGPEFFWPPLHPYSAPPRWPRLTLLKLVYQAVTPSGQWLFEKDPRCQPYSLSQREDVYEGIREDPRTPAPQDRYPDAFRSKPADLLNNLHRAAGQAAQHMPALRTMFLQAIPQLYPPGMAHLHFEAATESHPSPAHDTGHWFRYDRSRSTATWVSSGKFSLLADTVHAWRQVGALHGHADFNLEVGFITPNRFSGSLASAIVWCFHDSGLLIHSLCFAEY</sequence>
<dbReference type="SUPFAM" id="SSF81383">
    <property type="entry name" value="F-box domain"/>
    <property type="match status" value="1"/>
</dbReference>
<dbReference type="SMART" id="SM00256">
    <property type="entry name" value="FBOX"/>
    <property type="match status" value="1"/>
</dbReference>
<dbReference type="InterPro" id="IPR001810">
    <property type="entry name" value="F-box_dom"/>
</dbReference>
<dbReference type="InterPro" id="IPR046676">
    <property type="entry name" value="DUF6546"/>
</dbReference>
<gene>
    <name evidence="2" type="ORF">BO82DRAFT_328911</name>
</gene>
<evidence type="ECO:0000313" key="3">
    <source>
        <dbReference type="Proteomes" id="UP000248340"/>
    </source>
</evidence>
<feature type="domain" description="F-box" evidence="1">
    <location>
        <begin position="1"/>
        <end position="46"/>
    </location>
</feature>
<evidence type="ECO:0000313" key="2">
    <source>
        <dbReference type="EMBL" id="PYH84838.1"/>
    </source>
</evidence>
<protein>
    <recommendedName>
        <fullName evidence="1">F-box domain-containing protein</fullName>
    </recommendedName>
</protein>
<dbReference type="PROSITE" id="PS50181">
    <property type="entry name" value="FBOX"/>
    <property type="match status" value="1"/>
</dbReference>
<dbReference type="Proteomes" id="UP000248340">
    <property type="component" value="Unassembled WGS sequence"/>
</dbReference>
<dbReference type="VEuPathDB" id="FungiDB:BO82DRAFT_328911"/>